<keyword evidence="5" id="KW-1185">Reference proteome</keyword>
<evidence type="ECO:0000313" key="4">
    <source>
        <dbReference type="EMBL" id="PTN00873.1"/>
    </source>
</evidence>
<keyword evidence="3" id="KW-0812">Transmembrane</keyword>
<dbReference type="AlphaFoldDB" id="A0A2T5BPB3"/>
<feature type="transmembrane region" description="Helical" evidence="3">
    <location>
        <begin position="123"/>
        <end position="144"/>
    </location>
</feature>
<feature type="transmembrane region" description="Helical" evidence="3">
    <location>
        <begin position="156"/>
        <end position="181"/>
    </location>
</feature>
<dbReference type="PANTHER" id="PTHR30413:SF10">
    <property type="entry name" value="CAPSULE POLYSACCHARIDE EXPORT INNER-MEMBRANE PROTEIN CTRC"/>
    <property type="match status" value="1"/>
</dbReference>
<dbReference type="RefSeq" id="WP_107893405.1">
    <property type="nucleotide sequence ID" value="NZ_NHSI01000020.1"/>
</dbReference>
<comment type="similarity">
    <text evidence="1">Belongs to the ABC-2 integral membrane protein family.</text>
</comment>
<evidence type="ECO:0000256" key="2">
    <source>
        <dbReference type="ARBA" id="ARBA00022448"/>
    </source>
</evidence>
<dbReference type="EMBL" id="QAAA01000021">
    <property type="protein sequence ID" value="PTN00873.1"/>
    <property type="molecule type" value="Genomic_DNA"/>
</dbReference>
<name>A0A2T5BPB3_9RHOB</name>
<keyword evidence="2" id="KW-0813">Transport</keyword>
<feature type="transmembrane region" description="Helical" evidence="3">
    <location>
        <begin position="78"/>
        <end position="103"/>
    </location>
</feature>
<dbReference type="GO" id="GO:0140359">
    <property type="term" value="F:ABC-type transporter activity"/>
    <property type="evidence" value="ECO:0007669"/>
    <property type="project" value="InterPro"/>
</dbReference>
<dbReference type="OrthoDB" id="8479094at2"/>
<reference evidence="4 5" key="1">
    <citation type="submission" date="2018-04" db="EMBL/GenBank/DDBJ databases">
        <title>Genomic Encyclopedia of Archaeal and Bacterial Type Strains, Phase II (KMG-II): from individual species to whole genera.</title>
        <authorList>
            <person name="Goeker M."/>
        </authorList>
    </citation>
    <scope>NUCLEOTIDE SEQUENCE [LARGE SCALE GENOMIC DNA]</scope>
    <source>
        <strain evidence="4 5">DSM 18064</strain>
    </source>
</reference>
<sequence length="271" mass="30514">MSQTDIPRAAPPSRTRSRSFPSLRTISALVLREMSTTNGRSPGGYLWAILEPTAGIALLSIVFSLAFREPALGTSFPLFYATGLIPFILFLDLSNKIAASLLFSKPLMSYPTVTFVDALLARFLLNAGTQLMVGYVVFTGLLVLQRTRVVTDLITIAEAYVMVSVLAFGVGTMNCFFITRFPVYQRLWSIAMRPMFIISCIFFLFDSIPLPYRDYLWFNPLVHVVGLMRRGFYPGYDATYVSHVYVYGLSLGMLLVGVFLLWRYGRELLDR</sequence>
<keyword evidence="3" id="KW-1133">Transmembrane helix</keyword>
<dbReference type="PANTHER" id="PTHR30413">
    <property type="entry name" value="INNER MEMBRANE TRANSPORT PERMEASE"/>
    <property type="match status" value="1"/>
</dbReference>
<feature type="transmembrane region" description="Helical" evidence="3">
    <location>
        <begin position="244"/>
        <end position="262"/>
    </location>
</feature>
<dbReference type="PRINTS" id="PR00164">
    <property type="entry name" value="ABC2TRNSPORT"/>
</dbReference>
<keyword evidence="3" id="KW-0472">Membrane</keyword>
<proteinExistence type="inferred from homology"/>
<organism evidence="4 5">
    <name type="scientific">Rhodovulum imhoffii</name>
    <dbReference type="NCBI Taxonomy" id="365340"/>
    <lineage>
        <taxon>Bacteria</taxon>
        <taxon>Pseudomonadati</taxon>
        <taxon>Pseudomonadota</taxon>
        <taxon>Alphaproteobacteria</taxon>
        <taxon>Rhodobacterales</taxon>
        <taxon>Paracoccaceae</taxon>
        <taxon>Rhodovulum</taxon>
    </lineage>
</organism>
<protein>
    <submittedName>
        <fullName evidence="4">Capsular polysaccharide transport system permease protein</fullName>
    </submittedName>
</protein>
<feature type="transmembrane region" description="Helical" evidence="3">
    <location>
        <begin position="187"/>
        <end position="208"/>
    </location>
</feature>
<dbReference type="InterPro" id="IPR000412">
    <property type="entry name" value="ABC_2_transport"/>
</dbReference>
<dbReference type="Proteomes" id="UP000243859">
    <property type="component" value="Unassembled WGS sequence"/>
</dbReference>
<dbReference type="GO" id="GO:0043190">
    <property type="term" value="C:ATP-binding cassette (ABC) transporter complex"/>
    <property type="evidence" value="ECO:0007669"/>
    <property type="project" value="InterPro"/>
</dbReference>
<gene>
    <name evidence="4" type="ORF">C8N32_12138</name>
</gene>
<dbReference type="GO" id="GO:0015920">
    <property type="term" value="P:lipopolysaccharide transport"/>
    <property type="evidence" value="ECO:0007669"/>
    <property type="project" value="TreeGrafter"/>
</dbReference>
<evidence type="ECO:0000256" key="1">
    <source>
        <dbReference type="ARBA" id="ARBA00007783"/>
    </source>
</evidence>
<feature type="transmembrane region" description="Helical" evidence="3">
    <location>
        <begin position="44"/>
        <end position="66"/>
    </location>
</feature>
<comment type="caution">
    <text evidence="4">The sequence shown here is derived from an EMBL/GenBank/DDBJ whole genome shotgun (WGS) entry which is preliminary data.</text>
</comment>
<evidence type="ECO:0000313" key="5">
    <source>
        <dbReference type="Proteomes" id="UP000243859"/>
    </source>
</evidence>
<evidence type="ECO:0000256" key="3">
    <source>
        <dbReference type="SAM" id="Phobius"/>
    </source>
</evidence>
<accession>A0A2T5BPB3</accession>